<keyword evidence="8" id="KW-0677">Repeat</keyword>
<feature type="region of interest" description="Disordered" evidence="14">
    <location>
        <begin position="935"/>
        <end position="961"/>
    </location>
</feature>
<evidence type="ECO:0000256" key="7">
    <source>
        <dbReference type="ARBA" id="ARBA00022679"/>
    </source>
</evidence>
<keyword evidence="11" id="KW-0067">ATP-binding</keyword>
<dbReference type="SUPFAM" id="SSF52172">
    <property type="entry name" value="CheY-like"/>
    <property type="match status" value="1"/>
</dbReference>
<evidence type="ECO:0000256" key="1">
    <source>
        <dbReference type="ARBA" id="ARBA00000085"/>
    </source>
</evidence>
<evidence type="ECO:0000256" key="5">
    <source>
        <dbReference type="ARBA" id="ARBA00022630"/>
    </source>
</evidence>
<keyword evidence="10" id="KW-0418">Kinase</keyword>
<dbReference type="InterPro" id="IPR011006">
    <property type="entry name" value="CheY-like_superfamily"/>
</dbReference>
<evidence type="ECO:0000256" key="13">
    <source>
        <dbReference type="PROSITE-ProRule" id="PRU00169"/>
    </source>
</evidence>
<evidence type="ECO:0000256" key="2">
    <source>
        <dbReference type="ARBA" id="ARBA00004370"/>
    </source>
</evidence>
<evidence type="ECO:0000313" key="19">
    <source>
        <dbReference type="Proteomes" id="UP000765160"/>
    </source>
</evidence>
<evidence type="ECO:0000313" key="18">
    <source>
        <dbReference type="EMBL" id="NKE44041.1"/>
    </source>
</evidence>
<dbReference type="InterPro" id="IPR003660">
    <property type="entry name" value="HAMP_dom"/>
</dbReference>
<dbReference type="PANTHER" id="PTHR41523:SF8">
    <property type="entry name" value="ETHYLENE RESPONSE SENSOR PROTEIN"/>
    <property type="match status" value="1"/>
</dbReference>
<feature type="domain" description="Response regulatory" evidence="15">
    <location>
        <begin position="819"/>
        <end position="935"/>
    </location>
</feature>
<keyword evidence="4 13" id="KW-0597">Phosphoprotein</keyword>
<comment type="subcellular location">
    <subcellularLocation>
        <location evidence="2">Membrane</location>
    </subcellularLocation>
</comment>
<evidence type="ECO:0000256" key="14">
    <source>
        <dbReference type="SAM" id="MobiDB-lite"/>
    </source>
</evidence>
<dbReference type="CDD" id="cd00130">
    <property type="entry name" value="PAS"/>
    <property type="match status" value="1"/>
</dbReference>
<evidence type="ECO:0000256" key="11">
    <source>
        <dbReference type="ARBA" id="ARBA00022840"/>
    </source>
</evidence>
<dbReference type="Pfam" id="PF00072">
    <property type="entry name" value="Response_reg"/>
    <property type="match status" value="1"/>
</dbReference>
<dbReference type="EMBL" id="JAAVTX010000002">
    <property type="protein sequence ID" value="NKE44041.1"/>
    <property type="molecule type" value="Genomic_DNA"/>
</dbReference>
<dbReference type="PANTHER" id="PTHR41523">
    <property type="entry name" value="TWO-COMPONENT SYSTEM SENSOR PROTEIN"/>
    <property type="match status" value="1"/>
</dbReference>
<evidence type="ECO:0000259" key="17">
    <source>
        <dbReference type="PROSITE" id="PS50885"/>
    </source>
</evidence>
<keyword evidence="9" id="KW-0547">Nucleotide-binding</keyword>
<comment type="caution">
    <text evidence="18">The sequence shown here is derived from an EMBL/GenBank/DDBJ whole genome shotgun (WGS) entry which is preliminary data.</text>
</comment>
<organism evidence="18 19">
    <name type="scientific">Falsiroseomonas frigidaquae</name>
    <dbReference type="NCBI Taxonomy" id="487318"/>
    <lineage>
        <taxon>Bacteria</taxon>
        <taxon>Pseudomonadati</taxon>
        <taxon>Pseudomonadota</taxon>
        <taxon>Alphaproteobacteria</taxon>
        <taxon>Acetobacterales</taxon>
        <taxon>Roseomonadaceae</taxon>
        <taxon>Falsiroseomonas</taxon>
    </lineage>
</organism>
<feature type="region of interest" description="Disordered" evidence="14">
    <location>
        <begin position="756"/>
        <end position="813"/>
    </location>
</feature>
<keyword evidence="5" id="KW-0285">Flavoprotein</keyword>
<accession>A0ABX1ETT0</accession>
<dbReference type="RefSeq" id="WP_168047699.1">
    <property type="nucleotide sequence ID" value="NZ_JAATJR010000002.1"/>
</dbReference>
<dbReference type="EC" id="2.7.13.3" evidence="3"/>
<dbReference type="InterPro" id="IPR035965">
    <property type="entry name" value="PAS-like_dom_sf"/>
</dbReference>
<reference evidence="18 19" key="1">
    <citation type="submission" date="2020-03" db="EMBL/GenBank/DDBJ databases">
        <title>Roseomonas selenitidurans sp. nov. isolated from soil.</title>
        <authorList>
            <person name="Liu H."/>
        </authorList>
    </citation>
    <scope>NUCLEOTIDE SEQUENCE [LARGE SCALE GENOMIC DNA]</scope>
    <source>
        <strain evidence="18 19">JCM 15073</strain>
    </source>
</reference>
<dbReference type="InterPro" id="IPR036890">
    <property type="entry name" value="HATPase_C_sf"/>
</dbReference>
<feature type="modified residue" description="4-aspartylphosphate" evidence="13">
    <location>
        <position position="871"/>
    </location>
</feature>
<dbReference type="PROSITE" id="PS50110">
    <property type="entry name" value="RESPONSE_REGULATORY"/>
    <property type="match status" value="1"/>
</dbReference>
<dbReference type="Gene3D" id="3.40.50.2300">
    <property type="match status" value="1"/>
</dbReference>
<evidence type="ECO:0000256" key="3">
    <source>
        <dbReference type="ARBA" id="ARBA00012438"/>
    </source>
</evidence>
<keyword evidence="6" id="KW-0288">FMN</keyword>
<evidence type="ECO:0000256" key="4">
    <source>
        <dbReference type="ARBA" id="ARBA00022553"/>
    </source>
</evidence>
<feature type="domain" description="HAMP" evidence="17">
    <location>
        <begin position="337"/>
        <end position="390"/>
    </location>
</feature>
<protein>
    <recommendedName>
        <fullName evidence="3">histidine kinase</fullName>
        <ecNumber evidence="3">2.7.13.3</ecNumber>
    </recommendedName>
</protein>
<dbReference type="SMART" id="SM00448">
    <property type="entry name" value="REC"/>
    <property type="match status" value="1"/>
</dbReference>
<dbReference type="SUPFAM" id="SSF55785">
    <property type="entry name" value="PYP-like sensor domain (PAS domain)"/>
    <property type="match status" value="1"/>
</dbReference>
<dbReference type="InterPro" id="IPR011102">
    <property type="entry name" value="Sig_transdc_His_kinase_HWE"/>
</dbReference>
<keyword evidence="19" id="KW-1185">Reference proteome</keyword>
<dbReference type="InterPro" id="IPR000700">
    <property type="entry name" value="PAS-assoc_C"/>
</dbReference>
<evidence type="ECO:0000256" key="12">
    <source>
        <dbReference type="ARBA" id="ARBA00023026"/>
    </source>
</evidence>
<evidence type="ECO:0000259" key="15">
    <source>
        <dbReference type="PROSITE" id="PS50110"/>
    </source>
</evidence>
<keyword evidence="12" id="KW-0843">Virulence</keyword>
<evidence type="ECO:0000256" key="6">
    <source>
        <dbReference type="ARBA" id="ARBA00022643"/>
    </source>
</evidence>
<evidence type="ECO:0000259" key="16">
    <source>
        <dbReference type="PROSITE" id="PS50113"/>
    </source>
</evidence>
<feature type="compositionally biased region" description="Low complexity" evidence="14">
    <location>
        <begin position="756"/>
        <end position="797"/>
    </location>
</feature>
<dbReference type="SMART" id="SM00911">
    <property type="entry name" value="HWE_HK"/>
    <property type="match status" value="1"/>
</dbReference>
<feature type="compositionally biased region" description="Basic and acidic residues" evidence="14">
    <location>
        <begin position="800"/>
        <end position="812"/>
    </location>
</feature>
<dbReference type="InterPro" id="IPR000014">
    <property type="entry name" value="PAS"/>
</dbReference>
<dbReference type="Pfam" id="PF08448">
    <property type="entry name" value="PAS_4"/>
    <property type="match status" value="1"/>
</dbReference>
<feature type="domain" description="PAC" evidence="16">
    <location>
        <begin position="485"/>
        <end position="537"/>
    </location>
</feature>
<comment type="catalytic activity">
    <reaction evidence="1">
        <text>ATP + protein L-histidine = ADP + protein N-phospho-L-histidine.</text>
        <dbReference type="EC" id="2.7.13.3"/>
    </reaction>
</comment>
<dbReference type="Proteomes" id="UP000765160">
    <property type="component" value="Unassembled WGS sequence"/>
</dbReference>
<evidence type="ECO:0000256" key="8">
    <source>
        <dbReference type="ARBA" id="ARBA00022737"/>
    </source>
</evidence>
<name>A0ABX1ETT0_9PROT</name>
<sequence length="961" mass="101375">MNEMDRPGRPGRPQRTRRPLALKVHLLLLTLAVLLPALFAGGLTAWQLGRAYREVVQSALQGGARTLAVTIDREIEVAVTAVSSLAGSRALREFAQAWPQAQDNGTLSDLYQRARAVGEAFGGWVVLVQADGRQVFNTQRPLNSELPVAKGVTWIAQAIDTGAPVVSNLFVGSVAQRRVLAVVVPVDPGLGVPVPQSGVAQPVPAVPLALLLAFDPSRLARLLTYVRDGEIAGLIQVADGTIVARSIGQAEASGQPAPDWVAAPLREREIGLASGSSLEGPPIVAAFHRLDRVPWAVVVTASRAEYQAAWRTPLERLAIGAAALIAAALALAGLLARSLLRPVQALVREAEAVAAAAPPPPPAPPSPVAEFEALRHALARASQATRARAVSEGRAAAAEESAQLLRSERDRARLYFDVAHAVLVVLGPDGTVRSINRHGLLVLGLEEEAQAVGRDWFDSFLPHRLREPVRAVFQDILAGRAVIPGSYENPVLRADGEERLIIWRNTILHDPDGVLIAVVASGEDITERRATEARQVLLMREVDHRAKNALAVVQSILRLTRADGQQDFAAAVEGRVNALARAHTLLARERWGGGDLRELIETELAPYAAAGRLRLDGPAVRLVPDAVQPVSLVLHELATNAAKHGALAAPGGHLEVSWTMRPEGGLRLTWSESGLPTALPGPPQRRGFGSRMIIATVTGQLHGSVTFGWPPAGLRCELLIAPDRVLPVAPEGEWPLAPDGAEPVAPEDAWPMAPEGAGPMAPEGAGPMAPEGAGPMAPEGAWPAAPEGAGPVAPGAGPRHGPDHAPAEEQARRSLRQKRILVVEDEPLVAMDVEAILHGLGCEVVGPAATLAEALRLAEQEAGHLDGAVLDVNLGGHAAFPVANLLVQRDVPVVFATGYSELPGGWTPEGGQGRTALLRKPVDRAALTAALTRLLPPSGQPQATSRAGRRPPPADTLRVCY</sequence>
<dbReference type="PROSITE" id="PS50885">
    <property type="entry name" value="HAMP"/>
    <property type="match status" value="1"/>
</dbReference>
<proteinExistence type="predicted"/>
<dbReference type="PROSITE" id="PS50113">
    <property type="entry name" value="PAC"/>
    <property type="match status" value="1"/>
</dbReference>
<evidence type="ECO:0000256" key="9">
    <source>
        <dbReference type="ARBA" id="ARBA00022741"/>
    </source>
</evidence>
<dbReference type="Gene3D" id="3.30.450.20">
    <property type="entry name" value="PAS domain"/>
    <property type="match status" value="2"/>
</dbReference>
<gene>
    <name evidence="18" type="ORF">HB662_04595</name>
</gene>
<keyword evidence="7" id="KW-0808">Transferase</keyword>
<evidence type="ECO:0000256" key="10">
    <source>
        <dbReference type="ARBA" id="ARBA00022777"/>
    </source>
</evidence>
<dbReference type="Gene3D" id="3.30.565.10">
    <property type="entry name" value="Histidine kinase-like ATPase, C-terminal domain"/>
    <property type="match status" value="1"/>
</dbReference>
<dbReference type="InterPro" id="IPR013656">
    <property type="entry name" value="PAS_4"/>
</dbReference>
<dbReference type="InterPro" id="IPR001789">
    <property type="entry name" value="Sig_transdc_resp-reg_receiver"/>
</dbReference>
<dbReference type="NCBIfam" id="TIGR00229">
    <property type="entry name" value="sensory_box"/>
    <property type="match status" value="1"/>
</dbReference>
<dbReference type="Pfam" id="PF07536">
    <property type="entry name" value="HWE_HK"/>
    <property type="match status" value="1"/>
</dbReference>